<dbReference type="STRING" id="73230.A0A2B7ZLJ5"/>
<name>A0A2B7ZLJ5_9EURO</name>
<dbReference type="Proteomes" id="UP000226031">
    <property type="component" value="Unassembled WGS sequence"/>
</dbReference>
<keyword evidence="3" id="KW-1185">Reference proteome</keyword>
<gene>
    <name evidence="2" type="ORF">GX50_03272</name>
</gene>
<accession>A0A2B7ZLJ5</accession>
<reference evidence="2 3" key="1">
    <citation type="submission" date="2017-10" db="EMBL/GenBank/DDBJ databases">
        <title>Comparative genomics in systemic dimorphic fungi from Ajellomycetaceae.</title>
        <authorList>
            <person name="Munoz J.F."/>
            <person name="Mcewen J.G."/>
            <person name="Clay O.K."/>
            <person name="Cuomo C.A."/>
        </authorList>
    </citation>
    <scope>NUCLEOTIDE SEQUENCE [LARGE SCALE GENOMIC DNA]</scope>
    <source>
        <strain evidence="2 3">UAMH4076</strain>
    </source>
</reference>
<comment type="caution">
    <text evidence="2">The sequence shown here is derived from an EMBL/GenBank/DDBJ whole genome shotgun (WGS) entry which is preliminary data.</text>
</comment>
<evidence type="ECO:0000313" key="2">
    <source>
        <dbReference type="EMBL" id="PGH33872.1"/>
    </source>
</evidence>
<sequence>MADLYPVDRSKTYPQVTTSPYIRSWYSSIQGPRHRDSSADIILKEAYEAARAELLTSIRPSEERSLLERQSSPHELRHVLETAKATYSSKPASKARKWLIVFSSKIKFYEAVFDVLAQHHAEYGVLNHEKITKQLAKACSQIADLLPRTDLSIALYQTELVKVEIARLYAYIMNFIIQAIQWYRQGKLSHIWTAISKPWDLGLADHVENIGEQARRVENLVQSATRAELRDAHMEIREMRRELQTLSSSFHTDIQRLLECAQVSQISQTQIQVELAESKTMIADIQLTQILNMPFLAALPTSGESLQYCQSLQVRSGHQRTRLLLPNVSQLELWSCQEHSSFLMMRSSSSLAARNFTVRLVNLIRASGCRILWALRFPDYWEREITFIDVFCMLLKQALQINPGALTSKDYPITATALHEAASESDWLSLLNRALRGIPQIYIIIDADLLKRGILGNKYTATRLLGMLQQLVTDTTLKTFVSNLIIDQSYVMRNWEPESWDVLKTDCLEKREIAKARLGRQSFHVGRNRKHYRGNWRS</sequence>
<dbReference type="InterPro" id="IPR056125">
    <property type="entry name" value="DUF7708"/>
</dbReference>
<dbReference type="EMBL" id="PDND01000052">
    <property type="protein sequence ID" value="PGH33872.1"/>
    <property type="molecule type" value="Genomic_DNA"/>
</dbReference>
<evidence type="ECO:0000313" key="3">
    <source>
        <dbReference type="Proteomes" id="UP000226031"/>
    </source>
</evidence>
<dbReference type="AlphaFoldDB" id="A0A2B7ZLJ5"/>
<protein>
    <recommendedName>
        <fullName evidence="1">DUF7708 domain-containing protein</fullName>
    </recommendedName>
</protein>
<dbReference type="Pfam" id="PF24809">
    <property type="entry name" value="DUF7708"/>
    <property type="match status" value="1"/>
</dbReference>
<proteinExistence type="predicted"/>
<organism evidence="2 3">
    <name type="scientific">[Emmonsia] crescens</name>
    <dbReference type="NCBI Taxonomy" id="73230"/>
    <lineage>
        <taxon>Eukaryota</taxon>
        <taxon>Fungi</taxon>
        <taxon>Dikarya</taxon>
        <taxon>Ascomycota</taxon>
        <taxon>Pezizomycotina</taxon>
        <taxon>Eurotiomycetes</taxon>
        <taxon>Eurotiomycetidae</taxon>
        <taxon>Onygenales</taxon>
        <taxon>Ajellomycetaceae</taxon>
        <taxon>Emergomyces</taxon>
    </lineage>
</organism>
<evidence type="ECO:0000259" key="1">
    <source>
        <dbReference type="Pfam" id="PF24809"/>
    </source>
</evidence>
<feature type="domain" description="DUF7708" evidence="1">
    <location>
        <begin position="97"/>
        <end position="229"/>
    </location>
</feature>